<evidence type="ECO:0008006" key="8">
    <source>
        <dbReference type="Google" id="ProtNLM"/>
    </source>
</evidence>
<keyword evidence="7" id="KW-1185">Reference proteome</keyword>
<comment type="subcellular location">
    <subcellularLocation>
        <location evidence="1">Membrane</location>
        <topology evidence="1">Multi-pass membrane protein</topology>
    </subcellularLocation>
</comment>
<dbReference type="InterPro" id="IPR019109">
    <property type="entry name" value="MamF_MmsF"/>
</dbReference>
<evidence type="ECO:0000313" key="6">
    <source>
        <dbReference type="EMBL" id="GAA4171803.1"/>
    </source>
</evidence>
<keyword evidence="4 5" id="KW-0472">Membrane</keyword>
<dbReference type="Proteomes" id="UP001501079">
    <property type="component" value="Unassembled WGS sequence"/>
</dbReference>
<evidence type="ECO:0000256" key="2">
    <source>
        <dbReference type="ARBA" id="ARBA00022692"/>
    </source>
</evidence>
<comment type="caution">
    <text evidence="6">The sequence shown here is derived from an EMBL/GenBank/DDBJ whole genome shotgun (WGS) entry which is preliminary data.</text>
</comment>
<reference evidence="7" key="1">
    <citation type="journal article" date="2019" name="Int. J. Syst. Evol. Microbiol.">
        <title>The Global Catalogue of Microorganisms (GCM) 10K type strain sequencing project: providing services to taxonomists for standard genome sequencing and annotation.</title>
        <authorList>
            <consortium name="The Broad Institute Genomics Platform"/>
            <consortium name="The Broad Institute Genome Sequencing Center for Infectious Disease"/>
            <person name="Wu L."/>
            <person name="Ma J."/>
        </authorList>
    </citation>
    <scope>NUCLEOTIDE SEQUENCE [LARGE SCALE GENOMIC DNA]</scope>
    <source>
        <strain evidence="7">JCM 17591</strain>
    </source>
</reference>
<keyword evidence="2 5" id="KW-0812">Transmembrane</keyword>
<evidence type="ECO:0000256" key="4">
    <source>
        <dbReference type="ARBA" id="ARBA00023136"/>
    </source>
</evidence>
<evidence type="ECO:0000256" key="1">
    <source>
        <dbReference type="ARBA" id="ARBA00004141"/>
    </source>
</evidence>
<proteinExistence type="predicted"/>
<dbReference type="Pfam" id="PF09685">
    <property type="entry name" value="MamF_MmsF"/>
    <property type="match status" value="1"/>
</dbReference>
<name>A0ABP7ZW73_9MICO</name>
<accession>A0ABP7ZW73</accession>
<sequence length="123" mass="13540">MSYTPPPLRPDEERTWSVLTHVIAGGLNLITGGLFAGLIGAIVIYVVYKDRGPFIRQHATTTLNFQITLIIVEIIGWILSIIIVGFVILAAAWVLNIIFSILGALAANRGEPYTYPLAIKFFK</sequence>
<feature type="transmembrane region" description="Helical" evidence="5">
    <location>
        <begin position="69"/>
        <end position="102"/>
    </location>
</feature>
<dbReference type="RefSeq" id="WP_344752350.1">
    <property type="nucleotide sequence ID" value="NZ_BAABBW010000002.1"/>
</dbReference>
<keyword evidence="3 5" id="KW-1133">Transmembrane helix</keyword>
<gene>
    <name evidence="6" type="ORF">GCM10022287_11620</name>
</gene>
<feature type="transmembrane region" description="Helical" evidence="5">
    <location>
        <begin position="20"/>
        <end position="48"/>
    </location>
</feature>
<evidence type="ECO:0000256" key="3">
    <source>
        <dbReference type="ARBA" id="ARBA00022989"/>
    </source>
</evidence>
<protein>
    <recommendedName>
        <fullName evidence="8">DUF4870 domain-containing protein</fullName>
    </recommendedName>
</protein>
<evidence type="ECO:0000256" key="5">
    <source>
        <dbReference type="SAM" id="Phobius"/>
    </source>
</evidence>
<dbReference type="EMBL" id="BAABBW010000002">
    <property type="protein sequence ID" value="GAA4171803.1"/>
    <property type="molecule type" value="Genomic_DNA"/>
</dbReference>
<evidence type="ECO:0000313" key="7">
    <source>
        <dbReference type="Proteomes" id="UP001501079"/>
    </source>
</evidence>
<organism evidence="6 7">
    <name type="scientific">Gryllotalpicola koreensis</name>
    <dbReference type="NCBI Taxonomy" id="993086"/>
    <lineage>
        <taxon>Bacteria</taxon>
        <taxon>Bacillati</taxon>
        <taxon>Actinomycetota</taxon>
        <taxon>Actinomycetes</taxon>
        <taxon>Micrococcales</taxon>
        <taxon>Microbacteriaceae</taxon>
        <taxon>Gryllotalpicola</taxon>
    </lineage>
</organism>